<dbReference type="GO" id="GO:0005737">
    <property type="term" value="C:cytoplasm"/>
    <property type="evidence" value="ECO:0007669"/>
    <property type="project" value="TreeGrafter"/>
</dbReference>
<gene>
    <name evidence="2" type="ORF">CWE22_07550</name>
</gene>
<dbReference type="InterPro" id="IPR003719">
    <property type="entry name" value="Phenazine_PhzF-like"/>
</dbReference>
<dbReference type="AlphaFoldDB" id="A0A7Z6ZVE4"/>
<dbReference type="PIRSF" id="PIRSF016184">
    <property type="entry name" value="PhzC_PhzF"/>
    <property type="match status" value="1"/>
</dbReference>
<comment type="caution">
    <text evidence="2">The sequence shown here is derived from an EMBL/GenBank/DDBJ whole genome shotgun (WGS) entry which is preliminary data.</text>
</comment>
<reference evidence="3" key="1">
    <citation type="journal article" date="2018" name="Front. Microbiol.">
        <title>Genome-Based Analysis Reveals the Taxonomy and Diversity of the Family Idiomarinaceae.</title>
        <authorList>
            <person name="Liu Y."/>
            <person name="Lai Q."/>
            <person name="Shao Z."/>
        </authorList>
    </citation>
    <scope>NUCLEOTIDE SEQUENCE [LARGE SCALE GENOMIC DNA]</scope>
    <source>
        <strain evidence="3">KYW314</strain>
    </source>
</reference>
<dbReference type="Proteomes" id="UP000287766">
    <property type="component" value="Unassembled WGS sequence"/>
</dbReference>
<evidence type="ECO:0000313" key="2">
    <source>
        <dbReference type="EMBL" id="RUO41987.1"/>
    </source>
</evidence>
<dbReference type="Gene3D" id="3.10.310.10">
    <property type="entry name" value="Diaminopimelate Epimerase, Chain A, domain 1"/>
    <property type="match status" value="2"/>
</dbReference>
<evidence type="ECO:0000313" key="3">
    <source>
        <dbReference type="Proteomes" id="UP000287766"/>
    </source>
</evidence>
<dbReference type="GO" id="GO:0016853">
    <property type="term" value="F:isomerase activity"/>
    <property type="evidence" value="ECO:0007669"/>
    <property type="project" value="TreeGrafter"/>
</dbReference>
<evidence type="ECO:0008006" key="4">
    <source>
        <dbReference type="Google" id="ProtNLM"/>
    </source>
</evidence>
<accession>A0A7Z6ZVE4</accession>
<feature type="active site" evidence="1">
    <location>
        <position position="52"/>
    </location>
</feature>
<evidence type="ECO:0000256" key="1">
    <source>
        <dbReference type="PIRSR" id="PIRSR016184-1"/>
    </source>
</evidence>
<dbReference type="PANTHER" id="PTHR13774">
    <property type="entry name" value="PHENAZINE BIOSYNTHESIS PROTEIN"/>
    <property type="match status" value="1"/>
</dbReference>
<name>A0A7Z6ZVE4_9GAMM</name>
<sequence length="271" mass="29723">MPHYEKKILKNYRIAVFSSAPNAGNHCLVFLVSKELTKREMQSAAAENGLSETAFIHLLGNKATLRIFSPLCEMQSCLHATLAACYVMHHEGLNCELHFGGGILKPQYVNDELALRIPLLPKAAIEQTTALVLRKHFINASSLWPVATASQKLRLMIEYADERSIRAIQASSFTDIADAFPDIESFFAYAATDLPNAFIGRMFAPQLGISEDPVNGNSCIALASILSVQTDDLGVLMVRQAQQCSVEMTIENNNALVTANCCFAELESRGL</sequence>
<keyword evidence="3" id="KW-1185">Reference proteome</keyword>
<protein>
    <recommendedName>
        <fullName evidence="4">PhzF family phenazine biosynthesis protein</fullName>
    </recommendedName>
</protein>
<dbReference type="Pfam" id="PF02567">
    <property type="entry name" value="PhzC-PhzF"/>
    <property type="match status" value="1"/>
</dbReference>
<dbReference type="SUPFAM" id="SSF54506">
    <property type="entry name" value="Diaminopimelate epimerase-like"/>
    <property type="match status" value="1"/>
</dbReference>
<organism evidence="2 3">
    <name type="scientific">Pseudidiomarina aestuarii</name>
    <dbReference type="NCBI Taxonomy" id="624146"/>
    <lineage>
        <taxon>Bacteria</taxon>
        <taxon>Pseudomonadati</taxon>
        <taxon>Pseudomonadota</taxon>
        <taxon>Gammaproteobacteria</taxon>
        <taxon>Alteromonadales</taxon>
        <taxon>Idiomarinaceae</taxon>
        <taxon>Pseudidiomarina</taxon>
    </lineage>
</organism>
<dbReference type="EMBL" id="PIPR01000001">
    <property type="protein sequence ID" value="RUO41987.1"/>
    <property type="molecule type" value="Genomic_DNA"/>
</dbReference>
<proteinExistence type="predicted"/>